<dbReference type="CDD" id="cd06529">
    <property type="entry name" value="S24_LexA-like"/>
    <property type="match status" value="1"/>
</dbReference>
<evidence type="ECO:0000313" key="5">
    <source>
        <dbReference type="EMBL" id="MDQ0456023.1"/>
    </source>
</evidence>
<reference evidence="5 6" key="1">
    <citation type="submission" date="2023-07" db="EMBL/GenBank/DDBJ databases">
        <title>Genomic Encyclopedia of Type Strains, Phase IV (KMG-IV): sequencing the most valuable type-strain genomes for metagenomic binning, comparative biology and taxonomic classification.</title>
        <authorList>
            <person name="Goeker M."/>
        </authorList>
    </citation>
    <scope>NUCLEOTIDE SEQUENCE [LARGE SCALE GENOMIC DNA]</scope>
    <source>
        <strain evidence="5 6">DSM 100301</strain>
    </source>
</reference>
<dbReference type="EMBL" id="JAUSWH010000006">
    <property type="protein sequence ID" value="MDQ0456023.1"/>
    <property type="molecule type" value="Genomic_DNA"/>
</dbReference>
<dbReference type="CDD" id="cd00093">
    <property type="entry name" value="HTH_XRE"/>
    <property type="match status" value="1"/>
</dbReference>
<organism evidence="5 6">
    <name type="scientific">Rhizobium paknamense</name>
    <dbReference type="NCBI Taxonomy" id="1206817"/>
    <lineage>
        <taxon>Bacteria</taxon>
        <taxon>Pseudomonadati</taxon>
        <taxon>Pseudomonadota</taxon>
        <taxon>Alphaproteobacteria</taxon>
        <taxon>Hyphomicrobiales</taxon>
        <taxon>Rhizobiaceae</taxon>
        <taxon>Rhizobium/Agrobacterium group</taxon>
        <taxon>Rhizobium</taxon>
    </lineage>
</organism>
<dbReference type="PANTHER" id="PTHR40661:SF3">
    <property type="entry name" value="FELS-1 PROPHAGE TRANSCRIPTIONAL REGULATOR"/>
    <property type="match status" value="1"/>
</dbReference>
<dbReference type="SUPFAM" id="SSF47413">
    <property type="entry name" value="lambda repressor-like DNA-binding domains"/>
    <property type="match status" value="1"/>
</dbReference>
<comment type="caution">
    <text evidence="5">The sequence shown here is derived from an EMBL/GenBank/DDBJ whole genome shotgun (WGS) entry which is preliminary data.</text>
</comment>
<sequence length="207" mass="22910">METLQTVEIIERVENRAKELGLSLRKVSLLSGHGPDLIRDWRRPKSVLPRLDSIQKIASVLNVSAGWLAFGEVGEDPSHSVTRVPLISWVAASPYSETGFTEYEATAQRLAVDGLKPGKHFALLVSGDSMNRIAPEGAKIIVNASIKELLPRKFFIFQKGDAATFKRFMRNPDRLEPYSTNQEHEAISLDADTTVLGQVVKVITDLS</sequence>
<dbReference type="PANTHER" id="PTHR40661">
    <property type="match status" value="1"/>
</dbReference>
<dbReference type="Proteomes" id="UP001235269">
    <property type="component" value="Unassembled WGS sequence"/>
</dbReference>
<accession>A0ABU0IEF3</accession>
<gene>
    <name evidence="5" type="ORF">QO005_002363</name>
</gene>
<dbReference type="RefSeq" id="WP_307158217.1">
    <property type="nucleotide sequence ID" value="NZ_JAUSWH010000006.1"/>
</dbReference>
<keyword evidence="3" id="KW-0804">Transcription</keyword>
<dbReference type="Gene3D" id="1.10.260.40">
    <property type="entry name" value="lambda repressor-like DNA-binding domains"/>
    <property type="match status" value="1"/>
</dbReference>
<dbReference type="Pfam" id="PF00717">
    <property type="entry name" value="Peptidase_S24"/>
    <property type="match status" value="1"/>
</dbReference>
<dbReference type="Gene3D" id="2.10.109.10">
    <property type="entry name" value="Umud Fragment, subunit A"/>
    <property type="match status" value="1"/>
</dbReference>
<dbReference type="InterPro" id="IPR001387">
    <property type="entry name" value="Cro/C1-type_HTH"/>
</dbReference>
<dbReference type="InterPro" id="IPR015927">
    <property type="entry name" value="Peptidase_S24_S26A/B/C"/>
</dbReference>
<keyword evidence="6" id="KW-1185">Reference proteome</keyword>
<evidence type="ECO:0000256" key="2">
    <source>
        <dbReference type="ARBA" id="ARBA00023125"/>
    </source>
</evidence>
<name>A0ABU0IEF3_9HYPH</name>
<proteinExistence type="predicted"/>
<dbReference type="InterPro" id="IPR039418">
    <property type="entry name" value="LexA-like"/>
</dbReference>
<evidence type="ECO:0000256" key="3">
    <source>
        <dbReference type="ARBA" id="ARBA00023163"/>
    </source>
</evidence>
<protein>
    <submittedName>
        <fullName evidence="5">SOS-response transcriptional repressor LexA</fullName>
    </submittedName>
</protein>
<keyword evidence="2" id="KW-0238">DNA-binding</keyword>
<dbReference type="PROSITE" id="PS50943">
    <property type="entry name" value="HTH_CROC1"/>
    <property type="match status" value="1"/>
</dbReference>
<feature type="domain" description="HTH cro/C1-type" evidence="4">
    <location>
        <begin position="18"/>
        <end position="68"/>
    </location>
</feature>
<evidence type="ECO:0000256" key="1">
    <source>
        <dbReference type="ARBA" id="ARBA00023015"/>
    </source>
</evidence>
<dbReference type="InterPro" id="IPR010982">
    <property type="entry name" value="Lambda_DNA-bd_dom_sf"/>
</dbReference>
<dbReference type="SUPFAM" id="SSF51306">
    <property type="entry name" value="LexA/Signal peptidase"/>
    <property type="match status" value="1"/>
</dbReference>
<evidence type="ECO:0000259" key="4">
    <source>
        <dbReference type="PROSITE" id="PS50943"/>
    </source>
</evidence>
<dbReference type="InterPro" id="IPR036286">
    <property type="entry name" value="LexA/Signal_pep-like_sf"/>
</dbReference>
<keyword evidence="1" id="KW-0805">Transcription regulation</keyword>
<evidence type="ECO:0000313" key="6">
    <source>
        <dbReference type="Proteomes" id="UP001235269"/>
    </source>
</evidence>